<dbReference type="EMBL" id="MU006251">
    <property type="protein sequence ID" value="KAF2818559.1"/>
    <property type="molecule type" value="Genomic_DNA"/>
</dbReference>
<accession>A0A6A6ZCX0</accession>
<dbReference type="AlphaFoldDB" id="A0A6A6ZCX0"/>
<organism evidence="1 2">
    <name type="scientific">Ophiobolus disseminans</name>
    <dbReference type="NCBI Taxonomy" id="1469910"/>
    <lineage>
        <taxon>Eukaryota</taxon>
        <taxon>Fungi</taxon>
        <taxon>Dikarya</taxon>
        <taxon>Ascomycota</taxon>
        <taxon>Pezizomycotina</taxon>
        <taxon>Dothideomycetes</taxon>
        <taxon>Pleosporomycetidae</taxon>
        <taxon>Pleosporales</taxon>
        <taxon>Pleosporineae</taxon>
        <taxon>Phaeosphaeriaceae</taxon>
        <taxon>Ophiobolus</taxon>
    </lineage>
</organism>
<keyword evidence="2" id="KW-1185">Reference proteome</keyword>
<evidence type="ECO:0000313" key="1">
    <source>
        <dbReference type="EMBL" id="KAF2818559.1"/>
    </source>
</evidence>
<dbReference type="Proteomes" id="UP000799424">
    <property type="component" value="Unassembled WGS sequence"/>
</dbReference>
<name>A0A6A6ZCX0_9PLEO</name>
<dbReference type="OrthoDB" id="3794784at2759"/>
<gene>
    <name evidence="1" type="ORF">CC86DRAFT_375760</name>
</gene>
<feature type="non-terminal residue" evidence="1">
    <location>
        <position position="120"/>
    </location>
</feature>
<reference evidence="1" key="1">
    <citation type="journal article" date="2020" name="Stud. Mycol.">
        <title>101 Dothideomycetes genomes: a test case for predicting lifestyles and emergence of pathogens.</title>
        <authorList>
            <person name="Haridas S."/>
            <person name="Albert R."/>
            <person name="Binder M."/>
            <person name="Bloem J."/>
            <person name="Labutti K."/>
            <person name="Salamov A."/>
            <person name="Andreopoulos B."/>
            <person name="Baker S."/>
            <person name="Barry K."/>
            <person name="Bills G."/>
            <person name="Bluhm B."/>
            <person name="Cannon C."/>
            <person name="Castanera R."/>
            <person name="Culley D."/>
            <person name="Daum C."/>
            <person name="Ezra D."/>
            <person name="Gonzalez J."/>
            <person name="Henrissat B."/>
            <person name="Kuo A."/>
            <person name="Liang C."/>
            <person name="Lipzen A."/>
            <person name="Lutzoni F."/>
            <person name="Magnuson J."/>
            <person name="Mondo S."/>
            <person name="Nolan M."/>
            <person name="Ohm R."/>
            <person name="Pangilinan J."/>
            <person name="Park H.-J."/>
            <person name="Ramirez L."/>
            <person name="Alfaro M."/>
            <person name="Sun H."/>
            <person name="Tritt A."/>
            <person name="Yoshinaga Y."/>
            <person name="Zwiers L.-H."/>
            <person name="Turgeon B."/>
            <person name="Goodwin S."/>
            <person name="Spatafora J."/>
            <person name="Crous P."/>
            <person name="Grigoriev I."/>
        </authorList>
    </citation>
    <scope>NUCLEOTIDE SEQUENCE</scope>
    <source>
        <strain evidence="1">CBS 113818</strain>
    </source>
</reference>
<evidence type="ECO:0000313" key="2">
    <source>
        <dbReference type="Proteomes" id="UP000799424"/>
    </source>
</evidence>
<protein>
    <submittedName>
        <fullName evidence="1">Uncharacterized protein</fullName>
    </submittedName>
</protein>
<proteinExistence type="predicted"/>
<sequence>MLNLPNIEHTNKPYPSACNGVCISANDARLCKGVMQQFATQVVRFMVNRGSSLKLFYTDPSISIDSTADFSADENGNQWPIYAYTSGRIVGLDGRASAVAIPVVACTRDMPECLALYHTA</sequence>